<evidence type="ECO:0000256" key="5">
    <source>
        <dbReference type="SAM" id="Phobius"/>
    </source>
</evidence>
<feature type="domain" description="SpaA-like prealbumin fold" evidence="7">
    <location>
        <begin position="861"/>
        <end position="941"/>
    </location>
</feature>
<evidence type="ECO:0000256" key="6">
    <source>
        <dbReference type="SAM" id="SignalP"/>
    </source>
</evidence>
<evidence type="ECO:0000256" key="2">
    <source>
        <dbReference type="ARBA" id="ARBA00022525"/>
    </source>
</evidence>
<comment type="caution">
    <text evidence="8">The sequence shown here is derived from an EMBL/GenBank/DDBJ whole genome shotgun (WGS) entry which is preliminary data.</text>
</comment>
<keyword evidence="3 6" id="KW-0732">Signal</keyword>
<gene>
    <name evidence="8" type="ORF">ACFQ5K_07225</name>
</gene>
<sequence>MKKNLMHGLMVLVLLLTQVASLAGVPVNAIGTPEEQVILDEAGEKVTVRGEETGDEITWTVNYSRASSPAPRAFKLRVSTDQEAANQLAPEAEEHFQATQATVPADRWFIEEAYSRTAKGTLKYTTKKAVRKIFVAVQVNQKGTSAATASSAEVPVHTTGDEGDADADPDAVQPDVLTAEQAGPHEITLPEAEAPAPPTEDVAEVQEATAGDAKEIGGITEPGGGDDLQAVNLMLSATTKAQPFKIAAIYQGNEVGADHQDIKIYEKGVDGSVERDKYGDQSAMENKVSTEYTNGTSSAVIFPRNLVNSDSLAIQVYYGSVGHVLDAAPNPVEVGAYVTVTNIKRRENTLEWGPNHDIGIDFSSNFYSGMSITNIFSFDWQVQFFQADDPSHLVNFSTVPNSDGSPQLTFTSLNPGEFAGSKDGLTANMVKPEWVKNTAFWADQLGPENDKDKVNEFRTSNSWVEAGSDEAEGADALGYTARYWGNWDTPRDLEEDEWGDALDGDRFEEGAVAFNLAGNTFTFVRGTGSQAGSTWLANASGDIKLYNPDVAVNKSVTTDPNAGGGTKEDIAAAGEIYTDNQMAEKNVNDYYVDPQTGENSAGGQQLYYYLNQELYSQAGDFIVRPDTIVITDELPAGVKLSQKNDVPAVSLFGDRNVSRESRPIALAKEQITESIKDGRTTVTVTLNSDQISKMLFTNGFFSIRLAIEPTTAEAELPENLPEGKFWMENTATSKWYMKGREEPVYDQETNMVRIYQDKRKTDVSFTKVGEISQVLAGAQFALYTGETQLYKSNVTDKDGRVTFTNVRPGSYQMKEIATPTGHSGLPAEGILVTITADGKITWDSKYGETGKLKNSLKPFQLDLTKRGEPNDLLDGAIFKITGSNDVNQMATTEGGKLTFTGLKAGEYTLEEVQAPTGYQALEGQFKLTIMAEGDVKLTYTGKDVSLGDGYTFDAELTQASLSYNQITMSVDNEPLDPVLPATGGPGTGLFVMIAGLLVMLAFGLWFFFRHTREMEVR</sequence>
<accession>A0ABW4CUR0</accession>
<feature type="region of interest" description="Disordered" evidence="4">
    <location>
        <begin position="144"/>
        <end position="171"/>
    </location>
</feature>
<keyword evidence="2" id="KW-0964">Secreted</keyword>
<dbReference type="PANTHER" id="PTHR36108">
    <property type="entry name" value="COLOSSIN-B-RELATED"/>
    <property type="match status" value="1"/>
</dbReference>
<proteinExistence type="inferred from homology"/>
<keyword evidence="9" id="KW-1185">Reference proteome</keyword>
<feature type="chain" id="PRO_5046912264" evidence="6">
    <location>
        <begin position="24"/>
        <end position="1017"/>
    </location>
</feature>
<feature type="transmembrane region" description="Helical" evidence="5">
    <location>
        <begin position="989"/>
        <end position="1008"/>
    </location>
</feature>
<keyword evidence="5" id="KW-0812">Transmembrane</keyword>
<dbReference type="Pfam" id="PF17802">
    <property type="entry name" value="SpaA"/>
    <property type="match status" value="2"/>
</dbReference>
<protein>
    <submittedName>
        <fullName evidence="8">Collagen binding domain-containing protein</fullName>
    </submittedName>
</protein>
<evidence type="ECO:0000256" key="3">
    <source>
        <dbReference type="ARBA" id="ARBA00022729"/>
    </source>
</evidence>
<keyword evidence="5" id="KW-1133">Transmembrane helix</keyword>
<evidence type="ECO:0000259" key="7">
    <source>
        <dbReference type="Pfam" id="PF17802"/>
    </source>
</evidence>
<keyword evidence="5" id="KW-0472">Membrane</keyword>
<feature type="signal peptide" evidence="6">
    <location>
        <begin position="1"/>
        <end position="23"/>
    </location>
</feature>
<organism evidence="8 9">
    <name type="scientific">Lacticaseibacillus hegangensis</name>
    <dbReference type="NCBI Taxonomy" id="2486010"/>
    <lineage>
        <taxon>Bacteria</taxon>
        <taxon>Bacillati</taxon>
        <taxon>Bacillota</taxon>
        <taxon>Bacilli</taxon>
        <taxon>Lactobacillales</taxon>
        <taxon>Lactobacillaceae</taxon>
        <taxon>Lacticaseibacillus</taxon>
    </lineage>
</organism>
<dbReference type="InterPro" id="IPR041033">
    <property type="entry name" value="SpaA_PFL_dom_1"/>
</dbReference>
<keyword evidence="8" id="KW-0176">Collagen</keyword>
<dbReference type="Proteomes" id="UP001597212">
    <property type="component" value="Unassembled WGS sequence"/>
</dbReference>
<reference evidence="9" key="1">
    <citation type="journal article" date="2019" name="Int. J. Syst. Evol. Microbiol.">
        <title>The Global Catalogue of Microorganisms (GCM) 10K type strain sequencing project: providing services to taxonomists for standard genome sequencing and annotation.</title>
        <authorList>
            <consortium name="The Broad Institute Genomics Platform"/>
            <consortium name="The Broad Institute Genome Sequencing Center for Infectious Disease"/>
            <person name="Wu L."/>
            <person name="Ma J."/>
        </authorList>
    </citation>
    <scope>NUCLEOTIDE SEQUENCE [LARGE SCALE GENOMIC DNA]</scope>
    <source>
        <strain evidence="9">CCM 8912</strain>
    </source>
</reference>
<evidence type="ECO:0000313" key="8">
    <source>
        <dbReference type="EMBL" id="MFD1441161.1"/>
    </source>
</evidence>
<dbReference type="RefSeq" id="WP_125757490.1">
    <property type="nucleotide sequence ID" value="NZ_JBHTOK010000062.1"/>
</dbReference>
<dbReference type="Gene3D" id="2.60.40.10">
    <property type="entry name" value="Immunoglobulins"/>
    <property type="match status" value="2"/>
</dbReference>
<evidence type="ECO:0000313" key="9">
    <source>
        <dbReference type="Proteomes" id="UP001597212"/>
    </source>
</evidence>
<name>A0ABW4CUR0_9LACO</name>
<dbReference type="PANTHER" id="PTHR36108:SF13">
    <property type="entry name" value="COLOSSIN-B-RELATED"/>
    <property type="match status" value="1"/>
</dbReference>
<evidence type="ECO:0000256" key="4">
    <source>
        <dbReference type="SAM" id="MobiDB-lite"/>
    </source>
</evidence>
<dbReference type="SUPFAM" id="SSF49478">
    <property type="entry name" value="Cna protein B-type domain"/>
    <property type="match status" value="2"/>
</dbReference>
<feature type="domain" description="SpaA-like prealbumin fold" evidence="7">
    <location>
        <begin position="762"/>
        <end position="843"/>
    </location>
</feature>
<comment type="similarity">
    <text evidence="1">Belongs to the serine-aspartate repeat-containing protein (SDr) family.</text>
</comment>
<dbReference type="EMBL" id="JBHTOK010000062">
    <property type="protein sequence ID" value="MFD1441161.1"/>
    <property type="molecule type" value="Genomic_DNA"/>
</dbReference>
<evidence type="ECO:0000256" key="1">
    <source>
        <dbReference type="ARBA" id="ARBA00007257"/>
    </source>
</evidence>
<dbReference type="InterPro" id="IPR013783">
    <property type="entry name" value="Ig-like_fold"/>
</dbReference>